<dbReference type="AlphaFoldDB" id="A0A2G1DG10"/>
<evidence type="ECO:0000313" key="1">
    <source>
        <dbReference type="EMBL" id="AXX91722.1"/>
    </source>
</evidence>
<evidence type="ECO:0000313" key="2">
    <source>
        <dbReference type="EMBL" id="PHO17390.1"/>
    </source>
</evidence>
<proteinExistence type="predicted"/>
<dbReference type="Proteomes" id="UP000221222">
    <property type="component" value="Unassembled WGS sequence"/>
</dbReference>
<organism evidence="2 3">
    <name type="scientific">Malaciobacter molluscorum LMG 25693</name>
    <dbReference type="NCBI Taxonomy" id="870501"/>
    <lineage>
        <taxon>Bacteria</taxon>
        <taxon>Pseudomonadati</taxon>
        <taxon>Campylobacterota</taxon>
        <taxon>Epsilonproteobacteria</taxon>
        <taxon>Campylobacterales</taxon>
        <taxon>Arcobacteraceae</taxon>
        <taxon>Malaciobacter</taxon>
    </lineage>
</organism>
<evidence type="ECO:0000313" key="3">
    <source>
        <dbReference type="Proteomes" id="UP000221222"/>
    </source>
</evidence>
<dbReference type="EMBL" id="CP032098">
    <property type="protein sequence ID" value="AXX91722.1"/>
    <property type="molecule type" value="Genomic_DNA"/>
</dbReference>
<keyword evidence="3" id="KW-1185">Reference proteome</keyword>
<dbReference type="KEGG" id="amol:AMOL_0725"/>
<gene>
    <name evidence="1" type="ORF">AMOL_0725</name>
    <name evidence="2" type="ORF">CPU12_10720</name>
</gene>
<name>A0A2G1DG10_9BACT</name>
<sequence length="61" mass="7105">MTAQDKELEQLHDTIVSDVNSLVEKYMDIVGWDVPEYDEVEAKQRIIAIIKKTINKIEEDN</sequence>
<evidence type="ECO:0000313" key="4">
    <source>
        <dbReference type="Proteomes" id="UP000262712"/>
    </source>
</evidence>
<reference evidence="2 3" key="1">
    <citation type="submission" date="2017-09" db="EMBL/GenBank/DDBJ databases">
        <title>Arcobacter canalis sp. nov., a new species isolated from a water canal contaminated with urban sewage.</title>
        <authorList>
            <person name="Perez-Cataluna A."/>
            <person name="Salas-Masso N."/>
            <person name="Figueras M.J."/>
        </authorList>
    </citation>
    <scope>NUCLEOTIDE SEQUENCE [LARGE SCALE GENOMIC DNA]</scope>
    <source>
        <strain evidence="2 3">F98-3</strain>
    </source>
</reference>
<accession>A0A2G1DG10</accession>
<reference evidence="1 4" key="2">
    <citation type="submission" date="2018-08" db="EMBL/GenBank/DDBJ databases">
        <title>Complete genome of the Arcobacter molluscorum type strain LMG 25693.</title>
        <authorList>
            <person name="Miller W.G."/>
            <person name="Yee E."/>
            <person name="Bono J.L."/>
        </authorList>
    </citation>
    <scope>NUCLEOTIDE SEQUENCE [LARGE SCALE GENOMIC DNA]</scope>
    <source>
        <strain evidence="1 4">CECT 7696</strain>
    </source>
</reference>
<protein>
    <submittedName>
        <fullName evidence="2">Uncharacterized protein</fullName>
    </submittedName>
</protein>
<dbReference type="RefSeq" id="WP_099343117.1">
    <property type="nucleotide sequence ID" value="NZ_CP032098.1"/>
</dbReference>
<dbReference type="EMBL" id="NXFY01000018">
    <property type="protein sequence ID" value="PHO17390.1"/>
    <property type="molecule type" value="Genomic_DNA"/>
</dbReference>
<dbReference type="Proteomes" id="UP000262712">
    <property type="component" value="Chromosome"/>
</dbReference>